<reference evidence="3 4" key="1">
    <citation type="journal article" date="2020" name="ISME J.">
        <title>Comparative genomics reveals insights into cyanobacterial evolution and habitat adaptation.</title>
        <authorList>
            <person name="Chen M.Y."/>
            <person name="Teng W.K."/>
            <person name="Zhao L."/>
            <person name="Hu C.X."/>
            <person name="Zhou Y.K."/>
            <person name="Han B.P."/>
            <person name="Song L.R."/>
            <person name="Shu W.S."/>
        </authorList>
    </citation>
    <scope>NUCLEOTIDE SEQUENCE [LARGE SCALE GENOMIC DNA]</scope>
    <source>
        <strain evidence="3 4">FACHB-159</strain>
    </source>
</reference>
<dbReference type="Pfam" id="PF14015">
    <property type="entry name" value="DUF4231"/>
    <property type="match status" value="1"/>
</dbReference>
<dbReference type="Proteomes" id="UP000637383">
    <property type="component" value="Unassembled WGS sequence"/>
</dbReference>
<dbReference type="InterPro" id="IPR025325">
    <property type="entry name" value="DUF4231"/>
</dbReference>
<keyword evidence="2" id="KW-0472">Membrane</keyword>
<proteinExistence type="predicted"/>
<evidence type="ECO:0000256" key="2">
    <source>
        <dbReference type="SAM" id="Phobius"/>
    </source>
</evidence>
<evidence type="ECO:0000256" key="1">
    <source>
        <dbReference type="SAM" id="MobiDB-lite"/>
    </source>
</evidence>
<accession>A0ABR8K676</accession>
<organism evidence="3 4">
    <name type="scientific">Nostoc paludosum FACHB-159</name>
    <dbReference type="NCBI Taxonomy" id="2692908"/>
    <lineage>
        <taxon>Bacteria</taxon>
        <taxon>Bacillati</taxon>
        <taxon>Cyanobacteriota</taxon>
        <taxon>Cyanophyceae</taxon>
        <taxon>Nostocales</taxon>
        <taxon>Nostocaceae</taxon>
        <taxon>Nostoc</taxon>
    </lineage>
</organism>
<feature type="transmembrane region" description="Helical" evidence="2">
    <location>
        <begin position="88"/>
        <end position="111"/>
    </location>
</feature>
<evidence type="ECO:0000313" key="3">
    <source>
        <dbReference type="EMBL" id="MBD2734560.1"/>
    </source>
</evidence>
<dbReference type="RefSeq" id="WP_190955263.1">
    <property type="nucleotide sequence ID" value="NZ_JACJTU010000009.1"/>
</dbReference>
<feature type="transmembrane region" description="Helical" evidence="2">
    <location>
        <begin position="55"/>
        <end position="76"/>
    </location>
</feature>
<feature type="region of interest" description="Disordered" evidence="1">
    <location>
        <begin position="178"/>
        <end position="204"/>
    </location>
</feature>
<dbReference type="NCBIfam" id="NF033634">
    <property type="entry name" value="SLATT_1"/>
    <property type="match status" value="1"/>
</dbReference>
<gene>
    <name evidence="3" type="ORF">H6H03_11665</name>
</gene>
<dbReference type="EMBL" id="JACJTU010000009">
    <property type="protein sequence ID" value="MBD2734560.1"/>
    <property type="molecule type" value="Genomic_DNA"/>
</dbReference>
<name>A0ABR8K676_9NOSO</name>
<keyword evidence="2" id="KW-0812">Transmembrane</keyword>
<comment type="caution">
    <text evidence="3">The sequence shown here is derived from an EMBL/GenBank/DDBJ whole genome shotgun (WGS) entry which is preliminary data.</text>
</comment>
<keyword evidence="4" id="KW-1185">Reference proteome</keyword>
<protein>
    <submittedName>
        <fullName evidence="3">DUF4231 domain-containing protein</fullName>
    </submittedName>
</protein>
<sequence length="204" mass="24029">MAKKDSYQEFLKEDFNKLFAGMSLSDVQRHFLRSRWLDQVLWMEGKASFARDRYYFLRLTTIIGGIILPALVSLNINTISPESKTTRNFIIGSTFVISQLVAISAAIEEFFHYGERWRHYRRTVESLKTQGWQFSQLAGPYRNYTNHEQAFNFFAGQVEDIIQRDVEVYATQVVQDKKQEQQNQENYISTQNTKKTNVEEKKEE</sequence>
<keyword evidence="2" id="KW-1133">Transmembrane helix</keyword>
<evidence type="ECO:0000313" key="4">
    <source>
        <dbReference type="Proteomes" id="UP000637383"/>
    </source>
</evidence>